<evidence type="ECO:0000256" key="9">
    <source>
        <dbReference type="SAM" id="MobiDB-lite"/>
    </source>
</evidence>
<evidence type="ECO:0000256" key="8">
    <source>
        <dbReference type="ARBA" id="ARBA00023242"/>
    </source>
</evidence>
<dbReference type="PANTHER" id="PTHR47630:SF4">
    <property type="entry name" value="NUCLEAR HORMONE RECEPTOR FAMILY MEMBER NHR-62"/>
    <property type="match status" value="1"/>
</dbReference>
<dbReference type="SMART" id="SM00430">
    <property type="entry name" value="HOLI"/>
    <property type="match status" value="1"/>
</dbReference>
<evidence type="ECO:0000313" key="13">
    <source>
        <dbReference type="Proteomes" id="UP000835052"/>
    </source>
</evidence>
<keyword evidence="13" id="KW-1185">Reference proteome</keyword>
<evidence type="ECO:0000256" key="1">
    <source>
        <dbReference type="ARBA" id="ARBA00022723"/>
    </source>
</evidence>
<dbReference type="SUPFAM" id="SSF48508">
    <property type="entry name" value="Nuclear receptor ligand-binding domain"/>
    <property type="match status" value="1"/>
</dbReference>
<keyword evidence="5" id="KW-0238">DNA-binding</keyword>
<proteinExistence type="predicted"/>
<feature type="domain" description="NR LBD" evidence="11">
    <location>
        <begin position="86"/>
        <end position="359"/>
    </location>
</feature>
<keyword evidence="3" id="KW-0862">Zinc</keyword>
<dbReference type="Pfam" id="PF00105">
    <property type="entry name" value="zf-C4"/>
    <property type="match status" value="1"/>
</dbReference>
<evidence type="ECO:0000259" key="11">
    <source>
        <dbReference type="PROSITE" id="PS51843"/>
    </source>
</evidence>
<accession>A0A8S1HRJ0</accession>
<dbReference type="InterPro" id="IPR052499">
    <property type="entry name" value="C.elegans_NHRs"/>
</dbReference>
<evidence type="ECO:0000256" key="2">
    <source>
        <dbReference type="ARBA" id="ARBA00022771"/>
    </source>
</evidence>
<dbReference type="AlphaFoldDB" id="A0A8S1HRJ0"/>
<sequence>MCRFDGLCAIAKEHRNVCRACRLKQCFLAGMNPRAVQSEREQRGSVDQQQEEDDDSTQMSPDRCSVEIQTDWAVKSEPISYTFDDDLQRYAERLVEMHRAVCSRTDPNTDHTQEPTSSTSVSFISAFYNTALMSPRTPLIITGERIGTMRDVVQDWRRSFVLFADWLRALPEFNQMDYHDQIVLAKNRFGPFYWWMCANWTVAAGCDGVCYANGAYFPRKPKLQCLPDVRGSTDRMMALLATPIRELQLDETERVLMLAVIAFSDELSDLTPTGKEHVRQVGSRFVRMLHQHIRARDYGGGYGSPAGEDSSAAVRIGKMMILLSATTNLVYLTSDNIQLNDVLHLVPCEFKSSTELQVVHESFRKF</sequence>
<feature type="domain" description="Nuclear receptor" evidence="10">
    <location>
        <begin position="1"/>
        <end position="38"/>
    </location>
</feature>
<dbReference type="PROSITE" id="PS51030">
    <property type="entry name" value="NUCLEAR_REC_DBD_2"/>
    <property type="match status" value="1"/>
</dbReference>
<evidence type="ECO:0000313" key="12">
    <source>
        <dbReference type="EMBL" id="CAD6197837.1"/>
    </source>
</evidence>
<evidence type="ECO:0000256" key="6">
    <source>
        <dbReference type="ARBA" id="ARBA00023163"/>
    </source>
</evidence>
<dbReference type="SMART" id="SM00399">
    <property type="entry name" value="ZnF_C4"/>
    <property type="match status" value="1"/>
</dbReference>
<dbReference type="InterPro" id="IPR001723">
    <property type="entry name" value="Nuclear_hrmn_rcpt"/>
</dbReference>
<dbReference type="InterPro" id="IPR035500">
    <property type="entry name" value="NHR-like_dom_sf"/>
</dbReference>
<dbReference type="Pfam" id="PF00104">
    <property type="entry name" value="Hormone_recep"/>
    <property type="match status" value="1"/>
</dbReference>
<dbReference type="OrthoDB" id="5817395at2759"/>
<dbReference type="Gene3D" id="1.10.565.10">
    <property type="entry name" value="Retinoid X Receptor"/>
    <property type="match status" value="1"/>
</dbReference>
<dbReference type="InterPro" id="IPR001628">
    <property type="entry name" value="Znf_hrmn_rcpt"/>
</dbReference>
<keyword evidence="1" id="KW-0479">Metal-binding</keyword>
<dbReference type="GO" id="GO:0003700">
    <property type="term" value="F:DNA-binding transcription factor activity"/>
    <property type="evidence" value="ECO:0007669"/>
    <property type="project" value="InterPro"/>
</dbReference>
<evidence type="ECO:0000256" key="4">
    <source>
        <dbReference type="ARBA" id="ARBA00023015"/>
    </source>
</evidence>
<comment type="caution">
    <text evidence="12">The sequence shown here is derived from an EMBL/GenBank/DDBJ whole genome shotgun (WGS) entry which is preliminary data.</text>
</comment>
<keyword evidence="4" id="KW-0805">Transcription regulation</keyword>
<organism evidence="12 13">
    <name type="scientific">Caenorhabditis auriculariae</name>
    <dbReference type="NCBI Taxonomy" id="2777116"/>
    <lineage>
        <taxon>Eukaryota</taxon>
        <taxon>Metazoa</taxon>
        <taxon>Ecdysozoa</taxon>
        <taxon>Nematoda</taxon>
        <taxon>Chromadorea</taxon>
        <taxon>Rhabditida</taxon>
        <taxon>Rhabditina</taxon>
        <taxon>Rhabditomorpha</taxon>
        <taxon>Rhabditoidea</taxon>
        <taxon>Rhabditidae</taxon>
        <taxon>Peloderinae</taxon>
        <taxon>Caenorhabditis</taxon>
    </lineage>
</organism>
<keyword evidence="8" id="KW-0539">Nucleus</keyword>
<keyword evidence="7" id="KW-0675">Receptor</keyword>
<dbReference type="PRINTS" id="PR00398">
    <property type="entry name" value="STRDHORMONER"/>
</dbReference>
<evidence type="ECO:0000259" key="10">
    <source>
        <dbReference type="PROSITE" id="PS51030"/>
    </source>
</evidence>
<dbReference type="GO" id="GO:0008270">
    <property type="term" value="F:zinc ion binding"/>
    <property type="evidence" value="ECO:0007669"/>
    <property type="project" value="UniProtKB-KW"/>
</dbReference>
<dbReference type="SUPFAM" id="SSF57716">
    <property type="entry name" value="Glucocorticoid receptor-like (DNA-binding domain)"/>
    <property type="match status" value="1"/>
</dbReference>
<keyword evidence="2" id="KW-0863">Zinc-finger</keyword>
<reference evidence="12" key="1">
    <citation type="submission" date="2020-10" db="EMBL/GenBank/DDBJ databases">
        <authorList>
            <person name="Kikuchi T."/>
        </authorList>
    </citation>
    <scope>NUCLEOTIDE SEQUENCE</scope>
    <source>
        <strain evidence="12">NKZ352</strain>
    </source>
</reference>
<name>A0A8S1HRJ0_9PELO</name>
<dbReference type="Gene3D" id="3.30.50.10">
    <property type="entry name" value="Erythroid Transcription Factor GATA-1, subunit A"/>
    <property type="match status" value="1"/>
</dbReference>
<dbReference type="PROSITE" id="PS51843">
    <property type="entry name" value="NR_LBD"/>
    <property type="match status" value="1"/>
</dbReference>
<dbReference type="CDD" id="cd06157">
    <property type="entry name" value="NR_LBD"/>
    <property type="match status" value="1"/>
</dbReference>
<evidence type="ECO:0008006" key="14">
    <source>
        <dbReference type="Google" id="ProtNLM"/>
    </source>
</evidence>
<evidence type="ECO:0000256" key="5">
    <source>
        <dbReference type="ARBA" id="ARBA00023125"/>
    </source>
</evidence>
<dbReference type="EMBL" id="CAJGYM010000106">
    <property type="protein sequence ID" value="CAD6197837.1"/>
    <property type="molecule type" value="Genomic_DNA"/>
</dbReference>
<protein>
    <recommendedName>
        <fullName evidence="14">NR LBD domain-containing protein</fullName>
    </recommendedName>
</protein>
<dbReference type="PANTHER" id="PTHR47630">
    <property type="entry name" value="NUCLEAR HORMONE RECEPTOR FAMILY-RELATED-RELATED"/>
    <property type="match status" value="1"/>
</dbReference>
<gene>
    <name evidence="12" type="ORF">CAUJ_LOCUS13744</name>
</gene>
<dbReference type="InterPro" id="IPR013088">
    <property type="entry name" value="Znf_NHR/GATA"/>
</dbReference>
<dbReference type="GO" id="GO:0043565">
    <property type="term" value="F:sequence-specific DNA binding"/>
    <property type="evidence" value="ECO:0007669"/>
    <property type="project" value="InterPro"/>
</dbReference>
<keyword evidence="6" id="KW-0804">Transcription</keyword>
<feature type="region of interest" description="Disordered" evidence="9">
    <location>
        <begin position="37"/>
        <end position="62"/>
    </location>
</feature>
<evidence type="ECO:0000256" key="7">
    <source>
        <dbReference type="ARBA" id="ARBA00023170"/>
    </source>
</evidence>
<dbReference type="Proteomes" id="UP000835052">
    <property type="component" value="Unassembled WGS sequence"/>
</dbReference>
<evidence type="ECO:0000256" key="3">
    <source>
        <dbReference type="ARBA" id="ARBA00022833"/>
    </source>
</evidence>
<dbReference type="InterPro" id="IPR000536">
    <property type="entry name" value="Nucl_hrmn_rcpt_lig-bd"/>
</dbReference>